<reference evidence="32" key="2">
    <citation type="journal article" date="2007" name="PLoS Biol.">
        <title>Survey sequencing and comparative analysis of the elephant shark (Callorhinchus milii) genome.</title>
        <authorList>
            <person name="Venkatesh B."/>
            <person name="Kirkness E.F."/>
            <person name="Loh Y.H."/>
            <person name="Halpern A.L."/>
            <person name="Lee A.P."/>
            <person name="Johnson J."/>
            <person name="Dandona N."/>
            <person name="Viswanathan L.D."/>
            <person name="Tay A."/>
            <person name="Venter J.C."/>
            <person name="Strausberg R.L."/>
            <person name="Brenner S."/>
        </authorList>
    </citation>
    <scope>NUCLEOTIDE SEQUENCE [LARGE SCALE GENOMIC DNA]</scope>
</reference>
<comment type="catalytic activity">
    <reaction evidence="14">
        <text>2 glutathione + H2O2 = glutathione disulfide + 2 H2O</text>
        <dbReference type="Rhea" id="RHEA:16833"/>
        <dbReference type="ChEBI" id="CHEBI:15377"/>
        <dbReference type="ChEBI" id="CHEBI:16240"/>
        <dbReference type="ChEBI" id="CHEBI:57925"/>
        <dbReference type="ChEBI" id="CHEBI:58297"/>
        <dbReference type="EC" id="1.11.1.9"/>
    </reaction>
    <physiologicalReaction direction="left-to-right" evidence="14">
        <dbReference type="Rhea" id="RHEA:16834"/>
    </physiologicalReaction>
</comment>
<keyword evidence="8 28" id="KW-0732">Signal</keyword>
<evidence type="ECO:0000256" key="15">
    <source>
        <dbReference type="ARBA" id="ARBA00038978"/>
    </source>
</evidence>
<comment type="subcellular location">
    <subcellularLocation>
        <location evidence="2">Secreted</location>
    </subcellularLocation>
</comment>
<dbReference type="GO" id="GO:0005886">
    <property type="term" value="C:plasma membrane"/>
    <property type="evidence" value="ECO:0007669"/>
    <property type="project" value="TreeGrafter"/>
</dbReference>
<feature type="disulfide bond" evidence="27">
    <location>
        <begin position="542"/>
        <end position="568"/>
    </location>
</feature>
<dbReference type="OMA" id="TTDHYAG"/>
<evidence type="ECO:0000256" key="4">
    <source>
        <dbReference type="ARBA" id="ARBA00012310"/>
    </source>
</evidence>
<dbReference type="GO" id="GO:0005615">
    <property type="term" value="C:extracellular space"/>
    <property type="evidence" value="ECO:0007669"/>
    <property type="project" value="UniProtKB-ARBA"/>
</dbReference>
<evidence type="ECO:0000313" key="31">
    <source>
        <dbReference type="Ensembl" id="ENSCMIP00000023842.1"/>
    </source>
</evidence>
<dbReference type="PROSITE" id="PS00079">
    <property type="entry name" value="MULTICOPPER_OXIDASE1"/>
    <property type="match status" value="2"/>
</dbReference>
<comment type="catalytic activity">
    <reaction evidence="16">
        <text>4 Cu(+) + O2 + 4 H(+) = 4 Cu(2+) + 2 H2O</text>
        <dbReference type="Rhea" id="RHEA:30083"/>
        <dbReference type="ChEBI" id="CHEBI:15377"/>
        <dbReference type="ChEBI" id="CHEBI:15378"/>
        <dbReference type="ChEBI" id="CHEBI:15379"/>
        <dbReference type="ChEBI" id="CHEBI:29036"/>
        <dbReference type="ChEBI" id="CHEBI:49552"/>
        <dbReference type="EC" id="1.16.3.4"/>
    </reaction>
    <physiologicalReaction direction="left-to-right" evidence="16">
        <dbReference type="Rhea" id="RHEA:30084"/>
    </physiologicalReaction>
</comment>
<comment type="function">
    <text evidence="20">Multifunctional blue, copper-binding (6-7 atoms per molecule) glycoprotein. It has ferroxidase activity oxidizing Fe(2+) to Fe(3+) without releasing radical oxygen species. It is involved in iron transport across the cell membrane. Copper ions provide a large number of enzymatic activites. Oxidizes highly toxic ferrous ions to the ferric state for further incorporation onto apo-transferrins, catalyzes Cu(+) oxidation and promotes the oxidation of biogenic amines such as norepinephrin and serotonin. Provides Cu(2+) ions for the ascorbate-mediated deaminase degradation of the heparan sulfate chains of GPC1. Has glutathione peroxidase-like activity, can remove both hydrogen peroxide and lipid hydroperoxide in the presence of thiols. Also shows NO-oxidase and NO2 synthase activities that determine endocrine NO homeostasis.</text>
</comment>
<organism evidence="31 32">
    <name type="scientific">Callorhinchus milii</name>
    <name type="common">Ghost shark</name>
    <dbReference type="NCBI Taxonomy" id="7868"/>
    <lineage>
        <taxon>Eukaryota</taxon>
        <taxon>Metazoa</taxon>
        <taxon>Chordata</taxon>
        <taxon>Craniata</taxon>
        <taxon>Vertebrata</taxon>
        <taxon>Chondrichthyes</taxon>
        <taxon>Holocephali</taxon>
        <taxon>Chimaeriformes</taxon>
        <taxon>Callorhinchidae</taxon>
        <taxon>Callorhinchus</taxon>
    </lineage>
</organism>
<evidence type="ECO:0000259" key="29">
    <source>
        <dbReference type="Pfam" id="PF07731"/>
    </source>
</evidence>
<comment type="subunit">
    <text evidence="21">Found in a complex with MPO and LTF; interacts directly with MPO and LTF, which allows Fe(3+) incorporation into LTF, activation of CP ferroxidase activity and protection of CP antioxidant properties by MPO.</text>
</comment>
<dbReference type="PROSITE" id="PS00080">
    <property type="entry name" value="MULTICOPPER_OXIDASE2"/>
    <property type="match status" value="1"/>
</dbReference>
<dbReference type="InterPro" id="IPR008972">
    <property type="entry name" value="Cupredoxin"/>
</dbReference>
<feature type="disulfide bond" evidence="27">
    <location>
        <begin position="185"/>
        <end position="211"/>
    </location>
</feature>
<feature type="chain" id="PRO_5021205737" description="Ceruloplasmin" evidence="28">
    <location>
        <begin position="29"/>
        <end position="1101"/>
    </location>
</feature>
<dbReference type="Ensembl" id="ENSCMIT00000024245.1">
    <property type="protein sequence ID" value="ENSCMIP00000023842.1"/>
    <property type="gene ID" value="ENSCMIG00000010615.1"/>
</dbReference>
<dbReference type="GeneTree" id="ENSGT00940000155866"/>
<dbReference type="FunFam" id="2.60.40.420:FF:000015">
    <property type="entry name" value="Ceruloplasmin"/>
    <property type="match status" value="1"/>
</dbReference>
<gene>
    <name evidence="31" type="primary">cp</name>
</gene>
<dbReference type="SUPFAM" id="SSF49503">
    <property type="entry name" value="Cupredoxins"/>
    <property type="match status" value="6"/>
</dbReference>
<dbReference type="FunFam" id="2.60.40.420:FF:000009">
    <property type="entry name" value="Ceruloplasmin"/>
    <property type="match status" value="1"/>
</dbReference>
<dbReference type="STRING" id="7868.ENSCMIP00000023842"/>
<evidence type="ECO:0000256" key="22">
    <source>
        <dbReference type="ARBA" id="ARBA00072777"/>
    </source>
</evidence>
<evidence type="ECO:0000256" key="25">
    <source>
        <dbReference type="ARBA" id="ARBA00080685"/>
    </source>
</evidence>
<evidence type="ECO:0000256" key="2">
    <source>
        <dbReference type="ARBA" id="ARBA00004613"/>
    </source>
</evidence>
<evidence type="ECO:0000256" key="6">
    <source>
        <dbReference type="ARBA" id="ARBA00022525"/>
    </source>
</evidence>
<comment type="cofactor">
    <cofactor evidence="1">
        <name>Cu(2+)</name>
        <dbReference type="ChEBI" id="CHEBI:29036"/>
    </cofactor>
</comment>
<evidence type="ECO:0000256" key="19">
    <source>
        <dbReference type="ARBA" id="ARBA00052510"/>
    </source>
</evidence>
<evidence type="ECO:0000256" key="16">
    <source>
        <dbReference type="ARBA" id="ARBA00048092"/>
    </source>
</evidence>
<evidence type="ECO:0000256" key="1">
    <source>
        <dbReference type="ARBA" id="ARBA00001973"/>
    </source>
</evidence>
<dbReference type="InterPro" id="IPR045087">
    <property type="entry name" value="Cu-oxidase_fam"/>
</dbReference>
<keyword evidence="32" id="KW-1185">Reference proteome</keyword>
<keyword evidence="9" id="KW-0677">Repeat</keyword>
<evidence type="ECO:0000256" key="5">
    <source>
        <dbReference type="ARBA" id="ARBA00013107"/>
    </source>
</evidence>
<evidence type="ECO:0000256" key="26">
    <source>
        <dbReference type="ARBA" id="ARBA00082571"/>
    </source>
</evidence>
<dbReference type="InterPro" id="IPR011706">
    <property type="entry name" value="Cu-oxidase_C"/>
</dbReference>
<sequence>SWFLEASGGRAPVVLCLIVLHLTASVRGMTREHYIAIKEIEWNYAPSNKNVITGTTVEADPHASIYLKRGPTRIGGVYKKAVFLEYTDGSYNKYVPKANWLGFLGPVLKAEQGDKMIIHLKNFASRCYSIHPHGLTYLKAKEGALYPDNSTDVEKLDDCVQPGSNFSYIWCLTEDHAPTIAETDCVTRIYHSHTHATKDISTGLIGPLLICKKGNHLVHLLQDVDEEFALMFSVVDENNSWYLDQNIKKFCTTPSKVNRDDEDFQESNKMHSINGYVYGNLPGLSMFMGDKVMWHLFGMGNEVDIHSAYFHGNMLIEKHHHADTFSLFSASFITAVMVPTKKGKWLLSCQVNDHLEAGMQALFEVKDDGTQHKRPTFSQKERHYYIAAEEIIWDYGPTGRDQFTEKPLDYNDSDSAVYFQQGEKRIGGRYKKVVYQEYTDDMFTRQKERSPEQQHLGLLGPVIKAEVGDRVKVTFWNNASHSYSIQAHGVAYEKSSEGAKYPTDTGPASMSPRSPLVPPGQTFVYEWRIPEDYGPSRSEGDCLTWLYFSAVDPVKDTNSGLVGPLLICKPNTLDKKGKQKNVDKEMYMLVTVFDENQSWYLEENIQMFTGRPRAVDKEDEDFQESNKMHAINGYLFGNQPGLKMCKGDLVSWHMFGIGSEVDIHGIYFNGNTFLSKETRRDTVNIFPHISLTAIMQPDSTGVFDVACQTTDHFQGGMKQHYTVDKCSFWSGFPTFTWHTKTYYIAAVEIEWDYSPSRTWELEMYHSSEESPGTIYVVRGNTTIGSRYKKVVYREYTDQTFTKQKIRPAGEEHLEIQGPLLHAKVSDRIKIVFKNLATRPYSIHANGVKTNSQEVKPTLPETYIWEIPERSGPSPGDSCCISWAYYSQVDQVKDLFSGLIGTLVICRKSFLGLSKTHDLREFALLFMVFDENESWYLDHNIQTYCGQPRLVNTEDEDFIESNKMHAINGKLYGNLHGLEMVEGERAFWYLIGMGNEVDIHTAHFHGHSFDYKMKETYRGDVFDLFPGTFQTLEMYPQHIGTWLLHCHVVDHIEGGMETTYTVHKKPEVGGRVAEGSLPMMGRVGQGTWSRPEPAEWREQAGW</sequence>
<dbReference type="InParanoid" id="A0A4W3I4Y8"/>
<dbReference type="InterPro" id="IPR002355">
    <property type="entry name" value="Cu_oxidase_Cu_BS"/>
</dbReference>
<evidence type="ECO:0000256" key="24">
    <source>
        <dbReference type="ARBA" id="ARBA00078105"/>
    </source>
</evidence>
<dbReference type="EC" id="1.11.1.27" evidence="13"/>
<dbReference type="PANTHER" id="PTHR11709:SF226">
    <property type="entry name" value="CERULOPLASMIN"/>
    <property type="match status" value="1"/>
</dbReference>
<comment type="catalytic activity">
    <reaction evidence="17">
        <text>a hydroperoxide + 2 glutathione = an alcohol + glutathione disulfide + H2O</text>
        <dbReference type="Rhea" id="RHEA:62632"/>
        <dbReference type="ChEBI" id="CHEBI:15377"/>
        <dbReference type="ChEBI" id="CHEBI:30879"/>
        <dbReference type="ChEBI" id="CHEBI:35924"/>
        <dbReference type="ChEBI" id="CHEBI:57925"/>
        <dbReference type="ChEBI" id="CHEBI:58297"/>
        <dbReference type="EC" id="1.11.1.27"/>
    </reaction>
    <physiologicalReaction direction="left-to-right" evidence="17">
        <dbReference type="Rhea" id="RHEA:62633"/>
    </physiologicalReaction>
</comment>
<dbReference type="InterPro" id="IPR011707">
    <property type="entry name" value="Cu-oxidase-like_N"/>
</dbReference>
<feature type="domain" description="Plastocyanin-like" evidence="30">
    <location>
        <begin position="103"/>
        <end position="213"/>
    </location>
</feature>
<reference evidence="32" key="1">
    <citation type="journal article" date="2006" name="Science">
        <title>Ancient noncoding elements conserved in the human genome.</title>
        <authorList>
            <person name="Venkatesh B."/>
            <person name="Kirkness E.F."/>
            <person name="Loh Y.H."/>
            <person name="Halpern A.L."/>
            <person name="Lee A.P."/>
            <person name="Johnson J."/>
            <person name="Dandona N."/>
            <person name="Viswanathan L.D."/>
            <person name="Tay A."/>
            <person name="Venter J.C."/>
            <person name="Strausberg R.L."/>
            <person name="Brenner S."/>
        </authorList>
    </citation>
    <scope>NUCLEOTIDE SEQUENCE [LARGE SCALE GENOMIC DNA]</scope>
</reference>
<dbReference type="GO" id="GO:0004602">
    <property type="term" value="F:glutathione peroxidase activity"/>
    <property type="evidence" value="ECO:0007669"/>
    <property type="project" value="UniProtKB-EC"/>
</dbReference>
<keyword evidence="12" id="KW-0325">Glycoprotein</keyword>
<dbReference type="Pfam" id="PF07732">
    <property type="entry name" value="Cu-oxidase_3"/>
    <property type="match status" value="2"/>
</dbReference>
<dbReference type="GO" id="GO:0006826">
    <property type="term" value="P:iron ion transport"/>
    <property type="evidence" value="ECO:0007669"/>
    <property type="project" value="TreeGrafter"/>
</dbReference>
<comment type="catalytic activity">
    <reaction evidence="19">
        <text>4 Fe(2+) + O2 + 4 H(+) = 4 Fe(3+) + 2 H2O</text>
        <dbReference type="Rhea" id="RHEA:11148"/>
        <dbReference type="ChEBI" id="CHEBI:15377"/>
        <dbReference type="ChEBI" id="CHEBI:15378"/>
        <dbReference type="ChEBI" id="CHEBI:15379"/>
        <dbReference type="ChEBI" id="CHEBI:29033"/>
        <dbReference type="ChEBI" id="CHEBI:29034"/>
        <dbReference type="EC" id="1.16.3.1"/>
    </reaction>
    <physiologicalReaction direction="right-to-left" evidence="19">
        <dbReference type="Rhea" id="RHEA:11150"/>
    </physiologicalReaction>
</comment>
<dbReference type="EC" id="1.11.1.9" evidence="4"/>
<evidence type="ECO:0000256" key="8">
    <source>
        <dbReference type="ARBA" id="ARBA00022729"/>
    </source>
</evidence>
<dbReference type="EC" id="1.16.3.4" evidence="15"/>
<evidence type="ECO:0000256" key="18">
    <source>
        <dbReference type="ARBA" id="ARBA00050279"/>
    </source>
</evidence>
<name>A0A4W3I4Y8_CALMI</name>
<feature type="domain" description="Plastocyanin-like" evidence="30">
    <location>
        <begin position="458"/>
        <end position="570"/>
    </location>
</feature>
<comment type="similarity">
    <text evidence="3">Belongs to the multicopper oxidase family.</text>
</comment>
<evidence type="ECO:0000256" key="21">
    <source>
        <dbReference type="ARBA" id="ARBA00062165"/>
    </source>
</evidence>
<dbReference type="AlphaFoldDB" id="A0A4W3I4Y8"/>
<dbReference type="InterPro" id="IPR024715">
    <property type="entry name" value="Factor_5/8-like"/>
</dbReference>
<evidence type="ECO:0000256" key="7">
    <source>
        <dbReference type="ARBA" id="ARBA00022723"/>
    </source>
</evidence>
<evidence type="ECO:0000256" key="11">
    <source>
        <dbReference type="ARBA" id="ARBA00023157"/>
    </source>
</evidence>
<keyword evidence="6" id="KW-0964">Secreted</keyword>
<dbReference type="InterPro" id="IPR033138">
    <property type="entry name" value="Cu_oxidase_CS"/>
</dbReference>
<feature type="disulfide bond" evidence="27">
    <location>
        <begin position="645"/>
        <end position="726"/>
    </location>
</feature>
<evidence type="ECO:0000313" key="32">
    <source>
        <dbReference type="Proteomes" id="UP000314986"/>
    </source>
</evidence>
<dbReference type="Proteomes" id="UP000314986">
    <property type="component" value="Unassembled WGS sequence"/>
</dbReference>
<dbReference type="CDD" id="cd11022">
    <property type="entry name" value="CuRO_4_ceruloplasmin"/>
    <property type="match status" value="1"/>
</dbReference>
<evidence type="ECO:0000256" key="9">
    <source>
        <dbReference type="ARBA" id="ARBA00022737"/>
    </source>
</evidence>
<dbReference type="Gene3D" id="2.60.40.420">
    <property type="entry name" value="Cupredoxins - blue copper proteins"/>
    <property type="match status" value="4"/>
</dbReference>
<evidence type="ECO:0000256" key="20">
    <source>
        <dbReference type="ARBA" id="ARBA00057991"/>
    </source>
</evidence>
<keyword evidence="7" id="KW-0479">Metal-binding</keyword>
<comment type="catalytic activity">
    <reaction evidence="18">
        <text>4 nitric oxide + O2 + 2 H2O = 4 nitrite + 4 H(+)</text>
        <dbReference type="Rhea" id="RHEA:78539"/>
        <dbReference type="ChEBI" id="CHEBI:15377"/>
        <dbReference type="ChEBI" id="CHEBI:15378"/>
        <dbReference type="ChEBI" id="CHEBI:15379"/>
        <dbReference type="ChEBI" id="CHEBI:16301"/>
        <dbReference type="ChEBI" id="CHEBI:16480"/>
    </reaction>
    <physiologicalReaction direction="left-to-right" evidence="18">
        <dbReference type="Rhea" id="RHEA:78540"/>
    </physiologicalReaction>
</comment>
<dbReference type="GO" id="GO:0005507">
    <property type="term" value="F:copper ion binding"/>
    <property type="evidence" value="ECO:0007669"/>
    <property type="project" value="InterPro"/>
</dbReference>
<keyword evidence="11 27" id="KW-1015">Disulfide bond</keyword>
<reference evidence="31" key="4">
    <citation type="submission" date="2025-08" db="UniProtKB">
        <authorList>
            <consortium name="Ensembl"/>
        </authorList>
    </citation>
    <scope>IDENTIFICATION</scope>
</reference>
<reference evidence="31" key="5">
    <citation type="submission" date="2025-09" db="UniProtKB">
        <authorList>
            <consortium name="Ensembl"/>
        </authorList>
    </citation>
    <scope>IDENTIFICATION</scope>
</reference>
<evidence type="ECO:0000259" key="30">
    <source>
        <dbReference type="Pfam" id="PF07732"/>
    </source>
</evidence>
<accession>A0A4W3I4Y8</accession>
<dbReference type="FunFam" id="2.60.40.420:FF:000037">
    <property type="entry name" value="Ceruloplasmin"/>
    <property type="match status" value="1"/>
</dbReference>
<evidence type="ECO:0000256" key="23">
    <source>
        <dbReference type="ARBA" id="ARBA00077782"/>
    </source>
</evidence>
<evidence type="ECO:0000256" key="27">
    <source>
        <dbReference type="PIRSR" id="PIRSR000354-1"/>
    </source>
</evidence>
<evidence type="ECO:0000256" key="12">
    <source>
        <dbReference type="ARBA" id="ARBA00023180"/>
    </source>
</evidence>
<protein>
    <recommendedName>
        <fullName evidence="22">Ceruloplasmin</fullName>
        <ecNumber evidence="13">1.11.1.27</ecNumber>
        <ecNumber evidence="4">1.11.1.9</ecNumber>
        <ecNumber evidence="5">1.16.3.1</ecNumber>
        <ecNumber evidence="15">1.16.3.4</ecNumber>
    </recommendedName>
    <alternativeName>
        <fullName evidence="26">Cuproxidase ceruloplasmin</fullName>
    </alternativeName>
    <alternativeName>
        <fullName evidence="25">Ferroxidase ceruloplasmin</fullName>
    </alternativeName>
    <alternativeName>
        <fullName evidence="23">Glutathione peroxidase ceruloplasmin</fullName>
    </alternativeName>
    <alternativeName>
        <fullName evidence="24">Glutathione-dependent peroxiredoxin ceruloplasmin</fullName>
    </alternativeName>
</protein>
<evidence type="ECO:0000256" key="14">
    <source>
        <dbReference type="ARBA" id="ARBA00036108"/>
    </source>
</evidence>
<dbReference type="Pfam" id="PF07731">
    <property type="entry name" value="Cu-oxidase_2"/>
    <property type="match status" value="1"/>
</dbReference>
<reference evidence="32" key="3">
    <citation type="journal article" date="2014" name="Nature">
        <title>Elephant shark genome provides unique insights into gnathostome evolution.</title>
        <authorList>
            <consortium name="International Elephant Shark Genome Sequencing Consortium"/>
            <person name="Venkatesh B."/>
            <person name="Lee A.P."/>
            <person name="Ravi V."/>
            <person name="Maurya A.K."/>
            <person name="Lian M.M."/>
            <person name="Swann J.B."/>
            <person name="Ohta Y."/>
            <person name="Flajnik M.F."/>
            <person name="Sutoh Y."/>
            <person name="Kasahara M."/>
            <person name="Hoon S."/>
            <person name="Gangu V."/>
            <person name="Roy S.W."/>
            <person name="Irimia M."/>
            <person name="Korzh V."/>
            <person name="Kondrychyn I."/>
            <person name="Lim Z.W."/>
            <person name="Tay B.H."/>
            <person name="Tohari S."/>
            <person name="Kong K.W."/>
            <person name="Ho S."/>
            <person name="Lorente-Galdos B."/>
            <person name="Quilez J."/>
            <person name="Marques-Bonet T."/>
            <person name="Raney B.J."/>
            <person name="Ingham P.W."/>
            <person name="Tay A."/>
            <person name="Hillier L.W."/>
            <person name="Minx P."/>
            <person name="Boehm T."/>
            <person name="Wilson R.K."/>
            <person name="Brenner S."/>
            <person name="Warren W.C."/>
        </authorList>
    </citation>
    <scope>NUCLEOTIDE SEQUENCE [LARGE SCALE GENOMIC DNA]</scope>
</reference>
<evidence type="ECO:0000256" key="17">
    <source>
        <dbReference type="ARBA" id="ARBA00050220"/>
    </source>
</evidence>
<keyword evidence="10" id="KW-0560">Oxidoreductase</keyword>
<feature type="domain" description="Plastocyanin-like" evidence="29">
    <location>
        <begin position="962"/>
        <end position="1062"/>
    </location>
</feature>
<evidence type="ECO:0000256" key="28">
    <source>
        <dbReference type="SAM" id="SignalP"/>
    </source>
</evidence>
<evidence type="ECO:0000256" key="10">
    <source>
        <dbReference type="ARBA" id="ARBA00023002"/>
    </source>
</evidence>
<evidence type="ECO:0000256" key="3">
    <source>
        <dbReference type="ARBA" id="ARBA00010609"/>
    </source>
</evidence>
<dbReference type="FunFam" id="2.60.40.420:FF:000028">
    <property type="entry name" value="Ceruloplasmin"/>
    <property type="match status" value="1"/>
</dbReference>
<evidence type="ECO:0000256" key="13">
    <source>
        <dbReference type="ARBA" id="ARBA00026115"/>
    </source>
</evidence>
<dbReference type="FunFam" id="2.60.40.420:FF:000033">
    <property type="entry name" value="Ceruloplasmin"/>
    <property type="match status" value="1"/>
</dbReference>
<proteinExistence type="inferred from homology"/>
<dbReference type="EC" id="1.16.3.1" evidence="5"/>
<dbReference type="GO" id="GO:0004322">
    <property type="term" value="F:ferroxidase activity"/>
    <property type="evidence" value="ECO:0007669"/>
    <property type="project" value="UniProtKB-EC"/>
</dbReference>
<dbReference type="PIRSF" id="PIRSF000354">
    <property type="entry name" value="Factors_V_VIII"/>
    <property type="match status" value="1"/>
</dbReference>
<feature type="signal peptide" evidence="28">
    <location>
        <begin position="1"/>
        <end position="28"/>
    </location>
</feature>
<dbReference type="PANTHER" id="PTHR11709">
    <property type="entry name" value="MULTI-COPPER OXIDASE"/>
    <property type="match status" value="1"/>
</dbReference>